<protein>
    <submittedName>
        <fullName evidence="2">Uncharacterized protein</fullName>
    </submittedName>
</protein>
<name>A0A0E9WDV0_ANGAN</name>
<sequence>MLRASFLREKKENTRTEIGPPWSPRPEIRDAVEGLTLYWWVTRVTQS</sequence>
<evidence type="ECO:0000256" key="1">
    <source>
        <dbReference type="SAM" id="MobiDB-lite"/>
    </source>
</evidence>
<dbReference type="AlphaFoldDB" id="A0A0E9WDV0"/>
<feature type="region of interest" description="Disordered" evidence="1">
    <location>
        <begin position="1"/>
        <end position="25"/>
    </location>
</feature>
<reference evidence="2" key="1">
    <citation type="submission" date="2014-11" db="EMBL/GenBank/DDBJ databases">
        <authorList>
            <person name="Amaro Gonzalez C."/>
        </authorList>
    </citation>
    <scope>NUCLEOTIDE SEQUENCE</scope>
</reference>
<dbReference type="EMBL" id="GBXM01020904">
    <property type="protein sequence ID" value="JAH87673.1"/>
    <property type="molecule type" value="Transcribed_RNA"/>
</dbReference>
<evidence type="ECO:0000313" key="2">
    <source>
        <dbReference type="EMBL" id="JAH87673.1"/>
    </source>
</evidence>
<accession>A0A0E9WDV0</accession>
<feature type="compositionally biased region" description="Basic and acidic residues" evidence="1">
    <location>
        <begin position="1"/>
        <end position="15"/>
    </location>
</feature>
<reference evidence="2" key="2">
    <citation type="journal article" date="2015" name="Fish Shellfish Immunol.">
        <title>Early steps in the European eel (Anguilla anguilla)-Vibrio vulnificus interaction in the gills: Role of the RtxA13 toxin.</title>
        <authorList>
            <person name="Callol A."/>
            <person name="Pajuelo D."/>
            <person name="Ebbesson L."/>
            <person name="Teles M."/>
            <person name="MacKenzie S."/>
            <person name="Amaro C."/>
        </authorList>
    </citation>
    <scope>NUCLEOTIDE SEQUENCE</scope>
</reference>
<proteinExistence type="predicted"/>
<organism evidence="2">
    <name type="scientific">Anguilla anguilla</name>
    <name type="common">European freshwater eel</name>
    <name type="synonym">Muraena anguilla</name>
    <dbReference type="NCBI Taxonomy" id="7936"/>
    <lineage>
        <taxon>Eukaryota</taxon>
        <taxon>Metazoa</taxon>
        <taxon>Chordata</taxon>
        <taxon>Craniata</taxon>
        <taxon>Vertebrata</taxon>
        <taxon>Euteleostomi</taxon>
        <taxon>Actinopterygii</taxon>
        <taxon>Neopterygii</taxon>
        <taxon>Teleostei</taxon>
        <taxon>Anguilliformes</taxon>
        <taxon>Anguillidae</taxon>
        <taxon>Anguilla</taxon>
    </lineage>
</organism>